<dbReference type="Pfam" id="PF00067">
    <property type="entry name" value="p450"/>
    <property type="match status" value="1"/>
</dbReference>
<keyword evidence="2" id="KW-0503">Monooxygenase</keyword>
<sequence>MLFRLWESPAGESPAARLVPDGVARLVPDGVGRLVPDGVGRLVPDGVGRLVPDGVGRLVPDGVGGEHLLVTRHAEVRAVLADPDTYRPDNALDAVTPMPASALRILVRHGFRLPPTLANNGGASHPAIRAEVAELLHPHSVAAQRPWLSSVVRRRVSGVSSDLAAGRSVDLHAAIAADLPLLVLARLVDLPEAETAAVKTFARAALELFWAPLSADRQNHLATVVGEFHTTLRDFAAHGDGLAARLRAAGHGPDVVAGALFFLLVAGQETTSQFLTLLMHRLATTPIPPDARTADIVEESLRLDTPIVTWRRVAARDTTLGDVRIPAGTSLLLWLTAAGRDPAVVAAPDDFRPGQPGSRRHLAFGAGAHRCVGASLARMEAEVVTEETRSLLRSVTVLRAPWSPDNLTFRMPDAFVIGPQNGVPEAEAVRPQIGHRHRRHAGL</sequence>
<dbReference type="SUPFAM" id="SSF48264">
    <property type="entry name" value="Cytochrome P450"/>
    <property type="match status" value="1"/>
</dbReference>
<dbReference type="PANTHER" id="PTHR46696">
    <property type="entry name" value="P450, PUTATIVE (EUROFUNG)-RELATED"/>
    <property type="match status" value="1"/>
</dbReference>
<name>A0ABT9MZK9_9ACTN</name>
<keyword evidence="2" id="KW-0349">Heme</keyword>
<evidence type="ECO:0000256" key="2">
    <source>
        <dbReference type="RuleBase" id="RU000461"/>
    </source>
</evidence>
<evidence type="ECO:0000256" key="1">
    <source>
        <dbReference type="ARBA" id="ARBA00010617"/>
    </source>
</evidence>
<evidence type="ECO:0000313" key="4">
    <source>
        <dbReference type="Proteomes" id="UP001240984"/>
    </source>
</evidence>
<dbReference type="Gene3D" id="1.10.630.10">
    <property type="entry name" value="Cytochrome P450"/>
    <property type="match status" value="1"/>
</dbReference>
<dbReference type="EMBL" id="JAUSRA010000001">
    <property type="protein sequence ID" value="MDP9796872.1"/>
    <property type="molecule type" value="Genomic_DNA"/>
</dbReference>
<organism evidence="3 4">
    <name type="scientific">Catenuloplanes nepalensis</name>
    <dbReference type="NCBI Taxonomy" id="587533"/>
    <lineage>
        <taxon>Bacteria</taxon>
        <taxon>Bacillati</taxon>
        <taxon>Actinomycetota</taxon>
        <taxon>Actinomycetes</taxon>
        <taxon>Micromonosporales</taxon>
        <taxon>Micromonosporaceae</taxon>
        <taxon>Catenuloplanes</taxon>
    </lineage>
</organism>
<dbReference type="PANTHER" id="PTHR46696:SF1">
    <property type="entry name" value="CYTOCHROME P450 YJIB-RELATED"/>
    <property type="match status" value="1"/>
</dbReference>
<dbReference type="PROSITE" id="PS00086">
    <property type="entry name" value="CYTOCHROME_P450"/>
    <property type="match status" value="1"/>
</dbReference>
<evidence type="ECO:0000313" key="3">
    <source>
        <dbReference type="EMBL" id="MDP9796872.1"/>
    </source>
</evidence>
<keyword evidence="2" id="KW-0408">Iron</keyword>
<proteinExistence type="inferred from homology"/>
<dbReference type="Proteomes" id="UP001240984">
    <property type="component" value="Unassembled WGS sequence"/>
</dbReference>
<dbReference type="InterPro" id="IPR036396">
    <property type="entry name" value="Cyt_P450_sf"/>
</dbReference>
<comment type="caution">
    <text evidence="3">The sequence shown here is derived from an EMBL/GenBank/DDBJ whole genome shotgun (WGS) entry which is preliminary data.</text>
</comment>
<keyword evidence="2" id="KW-0479">Metal-binding</keyword>
<reference evidence="3 4" key="1">
    <citation type="submission" date="2023-07" db="EMBL/GenBank/DDBJ databases">
        <title>Sequencing the genomes of 1000 actinobacteria strains.</title>
        <authorList>
            <person name="Klenk H.-P."/>
        </authorList>
    </citation>
    <scope>NUCLEOTIDE SEQUENCE [LARGE SCALE GENOMIC DNA]</scope>
    <source>
        <strain evidence="3 4">DSM 44710</strain>
    </source>
</reference>
<accession>A0ABT9MZK9</accession>
<keyword evidence="2" id="KW-0560">Oxidoreductase</keyword>
<dbReference type="PRINTS" id="PR00359">
    <property type="entry name" value="BP450"/>
</dbReference>
<comment type="similarity">
    <text evidence="1 2">Belongs to the cytochrome P450 family.</text>
</comment>
<keyword evidence="4" id="KW-1185">Reference proteome</keyword>
<dbReference type="InterPro" id="IPR002397">
    <property type="entry name" value="Cyt_P450_B"/>
</dbReference>
<gene>
    <name evidence="3" type="ORF">J2S43_005384</name>
</gene>
<dbReference type="RefSeq" id="WP_306833785.1">
    <property type="nucleotide sequence ID" value="NZ_JAUSRA010000001.1"/>
</dbReference>
<dbReference type="InterPro" id="IPR001128">
    <property type="entry name" value="Cyt_P450"/>
</dbReference>
<dbReference type="PRINTS" id="PR00385">
    <property type="entry name" value="P450"/>
</dbReference>
<protein>
    <submittedName>
        <fullName evidence="3">Cytochrome P450</fullName>
    </submittedName>
</protein>
<dbReference type="InterPro" id="IPR017972">
    <property type="entry name" value="Cyt_P450_CS"/>
</dbReference>